<evidence type="ECO:0000256" key="3">
    <source>
        <dbReference type="ARBA" id="ARBA00022692"/>
    </source>
</evidence>
<dbReference type="SMART" id="SM00014">
    <property type="entry name" value="acidPPc"/>
    <property type="match status" value="1"/>
</dbReference>
<feature type="transmembrane region" description="Helical" evidence="7">
    <location>
        <begin position="166"/>
        <end position="182"/>
    </location>
</feature>
<dbReference type="STRING" id="78915.A0A4P9XPT8"/>
<dbReference type="InterPro" id="IPR036938">
    <property type="entry name" value="PAP2/HPO_sf"/>
</dbReference>
<keyword evidence="3 7" id="KW-0812">Transmembrane</keyword>
<dbReference type="Pfam" id="PF01569">
    <property type="entry name" value="PAP2"/>
    <property type="match status" value="1"/>
</dbReference>
<dbReference type="AlphaFoldDB" id="A0A4P9XPT8"/>
<feature type="region of interest" description="Disordered" evidence="6">
    <location>
        <begin position="283"/>
        <end position="303"/>
    </location>
</feature>
<keyword evidence="4 7" id="KW-1133">Transmembrane helix</keyword>
<comment type="subcellular location">
    <subcellularLocation>
        <location evidence="1">Membrane</location>
        <topology evidence="1">Multi-pass membrane protein</topology>
    </subcellularLocation>
</comment>
<name>A0A4P9XPT8_9FUNG</name>
<organism evidence="9 10">
    <name type="scientific">Thamnocephalis sphaerospora</name>
    <dbReference type="NCBI Taxonomy" id="78915"/>
    <lineage>
        <taxon>Eukaryota</taxon>
        <taxon>Fungi</taxon>
        <taxon>Fungi incertae sedis</taxon>
        <taxon>Zoopagomycota</taxon>
        <taxon>Zoopagomycotina</taxon>
        <taxon>Zoopagomycetes</taxon>
        <taxon>Zoopagales</taxon>
        <taxon>Sigmoideomycetaceae</taxon>
        <taxon>Thamnocephalis</taxon>
    </lineage>
</organism>
<comment type="similarity">
    <text evidence="2">Belongs to the PA-phosphatase related phosphoesterase family.</text>
</comment>
<feature type="transmembrane region" description="Helical" evidence="7">
    <location>
        <begin position="225"/>
        <end position="244"/>
    </location>
</feature>
<dbReference type="OrthoDB" id="8907274at2759"/>
<evidence type="ECO:0000256" key="6">
    <source>
        <dbReference type="SAM" id="MobiDB-lite"/>
    </source>
</evidence>
<dbReference type="CDD" id="cd03390">
    <property type="entry name" value="PAP2_containing_1_like"/>
    <property type="match status" value="1"/>
</dbReference>
<protein>
    <submittedName>
        <fullName evidence="9">Phosphatidic acid phosphatase type 2/haloperoxidase</fullName>
    </submittedName>
</protein>
<dbReference type="Proteomes" id="UP000271241">
    <property type="component" value="Unassembled WGS sequence"/>
</dbReference>
<evidence type="ECO:0000259" key="8">
    <source>
        <dbReference type="SMART" id="SM00014"/>
    </source>
</evidence>
<dbReference type="InterPro" id="IPR000326">
    <property type="entry name" value="PAP2/HPO"/>
</dbReference>
<proteinExistence type="inferred from homology"/>
<evidence type="ECO:0000256" key="7">
    <source>
        <dbReference type="SAM" id="Phobius"/>
    </source>
</evidence>
<feature type="transmembrane region" description="Helical" evidence="7">
    <location>
        <begin position="95"/>
        <end position="113"/>
    </location>
</feature>
<accession>A0A4P9XPT8</accession>
<keyword evidence="5 7" id="KW-0472">Membrane</keyword>
<dbReference type="GO" id="GO:0008195">
    <property type="term" value="F:phosphatidate phosphatase activity"/>
    <property type="evidence" value="ECO:0007669"/>
    <property type="project" value="TreeGrafter"/>
</dbReference>
<dbReference type="PANTHER" id="PTHR10165">
    <property type="entry name" value="LIPID PHOSPHATE PHOSPHATASE"/>
    <property type="match status" value="1"/>
</dbReference>
<evidence type="ECO:0000256" key="5">
    <source>
        <dbReference type="ARBA" id="ARBA00023136"/>
    </source>
</evidence>
<evidence type="ECO:0000313" key="9">
    <source>
        <dbReference type="EMBL" id="RKP08035.1"/>
    </source>
</evidence>
<feature type="domain" description="Phosphatidic acid phosphatase type 2/haloperoxidase" evidence="8">
    <location>
        <begin position="96"/>
        <end position="240"/>
    </location>
</feature>
<evidence type="ECO:0000256" key="2">
    <source>
        <dbReference type="ARBA" id="ARBA00008816"/>
    </source>
</evidence>
<sequence>MSFWKTLRQHQRLAMYRLLDWLAVAVIAIGAFMLDRLPAFHRQFSLDDPTIKFPMATKNTVTSLHLTIISVVVPAVLLAVIALGMRRSPYDLHQAYLGLGVALSTTSLFVHIFKNFVGRPRPDFLDRCRPSADAVDPVQALSSISICTQTNLKILYDGMKSFPSGHAAYSFAGLAFVSFYMAGKLRIFDERGFVFKPLLCLMPLIGAALVAISRVCDYRHHWQDVTIGSILGFSLAYFAYRLYYPSLAHSSSMHPFAAAKGPLFGGGNGGRIQRLPSEDVQLRTPLRSPDDASSIEQGLPAVR</sequence>
<keyword evidence="9" id="KW-0575">Peroxidase</keyword>
<keyword evidence="10" id="KW-1185">Reference proteome</keyword>
<dbReference type="Gene3D" id="1.20.144.10">
    <property type="entry name" value="Phosphatidic acid phosphatase type 2/haloperoxidase"/>
    <property type="match status" value="1"/>
</dbReference>
<evidence type="ECO:0000313" key="10">
    <source>
        <dbReference type="Proteomes" id="UP000271241"/>
    </source>
</evidence>
<dbReference type="SUPFAM" id="SSF48317">
    <property type="entry name" value="Acid phosphatase/Vanadium-dependent haloperoxidase"/>
    <property type="match status" value="1"/>
</dbReference>
<dbReference type="GO" id="GO:0046839">
    <property type="term" value="P:phospholipid dephosphorylation"/>
    <property type="evidence" value="ECO:0007669"/>
    <property type="project" value="TreeGrafter"/>
</dbReference>
<dbReference type="EMBL" id="KZ992645">
    <property type="protein sequence ID" value="RKP08035.1"/>
    <property type="molecule type" value="Genomic_DNA"/>
</dbReference>
<evidence type="ECO:0000256" key="1">
    <source>
        <dbReference type="ARBA" id="ARBA00004141"/>
    </source>
</evidence>
<gene>
    <name evidence="9" type="ORF">THASP1DRAFT_30150</name>
</gene>
<keyword evidence="9" id="KW-0560">Oxidoreductase</keyword>
<feature type="transmembrane region" description="Helical" evidence="7">
    <location>
        <begin position="61"/>
        <end position="83"/>
    </location>
</feature>
<feature type="transmembrane region" description="Helical" evidence="7">
    <location>
        <begin position="21"/>
        <end position="41"/>
    </location>
</feature>
<dbReference type="GO" id="GO:0006644">
    <property type="term" value="P:phospholipid metabolic process"/>
    <property type="evidence" value="ECO:0007669"/>
    <property type="project" value="InterPro"/>
</dbReference>
<dbReference type="PANTHER" id="PTHR10165:SF35">
    <property type="entry name" value="RE23632P"/>
    <property type="match status" value="1"/>
</dbReference>
<dbReference type="GO" id="GO:0016020">
    <property type="term" value="C:membrane"/>
    <property type="evidence" value="ECO:0007669"/>
    <property type="project" value="UniProtKB-SubCell"/>
</dbReference>
<reference evidence="10" key="1">
    <citation type="journal article" date="2018" name="Nat. Microbiol.">
        <title>Leveraging single-cell genomics to expand the fungal tree of life.</title>
        <authorList>
            <person name="Ahrendt S.R."/>
            <person name="Quandt C.A."/>
            <person name="Ciobanu D."/>
            <person name="Clum A."/>
            <person name="Salamov A."/>
            <person name="Andreopoulos B."/>
            <person name="Cheng J.F."/>
            <person name="Woyke T."/>
            <person name="Pelin A."/>
            <person name="Henrissat B."/>
            <person name="Reynolds N.K."/>
            <person name="Benny G.L."/>
            <person name="Smith M.E."/>
            <person name="James T.Y."/>
            <person name="Grigoriev I.V."/>
        </authorList>
    </citation>
    <scope>NUCLEOTIDE SEQUENCE [LARGE SCALE GENOMIC DNA]</scope>
    <source>
        <strain evidence="10">RSA 1356</strain>
    </source>
</reference>
<evidence type="ECO:0000256" key="4">
    <source>
        <dbReference type="ARBA" id="ARBA00022989"/>
    </source>
</evidence>
<feature type="transmembrane region" description="Helical" evidence="7">
    <location>
        <begin position="194"/>
        <end position="213"/>
    </location>
</feature>
<dbReference type="InterPro" id="IPR043216">
    <property type="entry name" value="PAP-like"/>
</dbReference>
<dbReference type="GO" id="GO:0004601">
    <property type="term" value="F:peroxidase activity"/>
    <property type="evidence" value="ECO:0007669"/>
    <property type="project" value="UniProtKB-KW"/>
</dbReference>